<protein>
    <submittedName>
        <fullName evidence="1">Uncharacterized protein</fullName>
    </submittedName>
</protein>
<keyword evidence="2" id="KW-1185">Reference proteome</keyword>
<accession>A0ABT6CME9</accession>
<gene>
    <name evidence="1" type="ORF">POM99_17965</name>
</gene>
<organism evidence="1 2">
    <name type="scientific">Novosphingobium cyanobacteriorum</name>
    <dbReference type="NCBI Taxonomy" id="3024215"/>
    <lineage>
        <taxon>Bacteria</taxon>
        <taxon>Pseudomonadati</taxon>
        <taxon>Pseudomonadota</taxon>
        <taxon>Alphaproteobacteria</taxon>
        <taxon>Sphingomonadales</taxon>
        <taxon>Sphingomonadaceae</taxon>
        <taxon>Novosphingobium</taxon>
    </lineage>
</organism>
<reference evidence="1 2" key="1">
    <citation type="submission" date="2023-03" db="EMBL/GenBank/DDBJ databases">
        <title>Novosphingobium cyanobacteriorum sp. nov., isolated from a eutrophic reservoir during the Microcystis bloom period.</title>
        <authorList>
            <person name="Kang M."/>
            <person name="Le V."/>
            <person name="Ko S.-R."/>
            <person name="Lee S.-A."/>
            <person name="Ahn C.-Y."/>
        </authorList>
    </citation>
    <scope>NUCLEOTIDE SEQUENCE [LARGE SCALE GENOMIC DNA]</scope>
    <source>
        <strain evidence="1 2">HBC54</strain>
    </source>
</reference>
<evidence type="ECO:0000313" key="2">
    <source>
        <dbReference type="Proteomes" id="UP001222770"/>
    </source>
</evidence>
<name>A0ABT6CME9_9SPHN</name>
<evidence type="ECO:0000313" key="1">
    <source>
        <dbReference type="EMBL" id="MDF8335094.1"/>
    </source>
</evidence>
<dbReference type="EMBL" id="JAROCY010000020">
    <property type="protein sequence ID" value="MDF8335094.1"/>
    <property type="molecule type" value="Genomic_DNA"/>
</dbReference>
<proteinExistence type="predicted"/>
<dbReference type="RefSeq" id="WP_277279919.1">
    <property type="nucleotide sequence ID" value="NZ_JAROCY010000020.1"/>
</dbReference>
<sequence length="84" mass="9263">MKRGPIIAVAPDPAGFRVLATDAWRGLHWPKPGEVLTPFVALHYARKAAEAGGRLHFEIVPDGKPYWILTVAERDEFQAGGQDQ</sequence>
<dbReference type="Proteomes" id="UP001222770">
    <property type="component" value="Unassembled WGS sequence"/>
</dbReference>
<comment type="caution">
    <text evidence="1">The sequence shown here is derived from an EMBL/GenBank/DDBJ whole genome shotgun (WGS) entry which is preliminary data.</text>
</comment>